<evidence type="ECO:0000313" key="5">
    <source>
        <dbReference type="EMBL" id="HCS93228.1"/>
    </source>
</evidence>
<dbReference type="GO" id="GO:0043565">
    <property type="term" value="F:sequence-specific DNA binding"/>
    <property type="evidence" value="ECO:0007669"/>
    <property type="project" value="InterPro"/>
</dbReference>
<evidence type="ECO:0000256" key="2">
    <source>
        <dbReference type="ARBA" id="ARBA00023125"/>
    </source>
</evidence>
<keyword evidence="1" id="KW-0805">Transcription regulation</keyword>
<dbReference type="STRING" id="1121105.GCA_000421665_02005"/>
<comment type="caution">
    <text evidence="5">The sequence shown here is derived from an EMBL/GenBank/DDBJ whole genome shotgun (WGS) entry which is preliminary data.</text>
</comment>
<name>A0A3D4S3S7_9ENTE</name>
<evidence type="ECO:0000256" key="1">
    <source>
        <dbReference type="ARBA" id="ARBA00023015"/>
    </source>
</evidence>
<dbReference type="PANTHER" id="PTHR43280">
    <property type="entry name" value="ARAC-FAMILY TRANSCRIPTIONAL REGULATOR"/>
    <property type="match status" value="1"/>
</dbReference>
<protein>
    <submittedName>
        <fullName evidence="5">AraC family transcriptional regulator</fullName>
    </submittedName>
</protein>
<dbReference type="EMBL" id="DQHO01000004">
    <property type="protein sequence ID" value="HCS93228.1"/>
    <property type="molecule type" value="Genomic_DNA"/>
</dbReference>
<dbReference type="PROSITE" id="PS00041">
    <property type="entry name" value="HTH_ARAC_FAMILY_1"/>
    <property type="match status" value="1"/>
</dbReference>
<keyword evidence="2" id="KW-0238">DNA-binding</keyword>
<evidence type="ECO:0000259" key="4">
    <source>
        <dbReference type="PROSITE" id="PS01124"/>
    </source>
</evidence>
<dbReference type="InterPro" id="IPR009057">
    <property type="entry name" value="Homeodomain-like_sf"/>
</dbReference>
<dbReference type="InterPro" id="IPR020449">
    <property type="entry name" value="Tscrpt_reg_AraC-type_HTH"/>
</dbReference>
<dbReference type="Proteomes" id="UP000262195">
    <property type="component" value="Unassembled WGS sequence"/>
</dbReference>
<evidence type="ECO:0000313" key="6">
    <source>
        <dbReference type="Proteomes" id="UP000262195"/>
    </source>
</evidence>
<dbReference type="GO" id="GO:0003700">
    <property type="term" value="F:DNA-binding transcription factor activity"/>
    <property type="evidence" value="ECO:0007669"/>
    <property type="project" value="InterPro"/>
</dbReference>
<gene>
    <name evidence="5" type="ORF">DIW15_00780</name>
</gene>
<dbReference type="SMART" id="SM00342">
    <property type="entry name" value="HTH_ARAC"/>
    <property type="match status" value="1"/>
</dbReference>
<proteinExistence type="predicted"/>
<evidence type="ECO:0000256" key="3">
    <source>
        <dbReference type="ARBA" id="ARBA00023163"/>
    </source>
</evidence>
<organism evidence="5 6">
    <name type="scientific">Bavariicoccus seileri</name>
    <dbReference type="NCBI Taxonomy" id="549685"/>
    <lineage>
        <taxon>Bacteria</taxon>
        <taxon>Bacillati</taxon>
        <taxon>Bacillota</taxon>
        <taxon>Bacilli</taxon>
        <taxon>Lactobacillales</taxon>
        <taxon>Enterococcaceae</taxon>
        <taxon>Bavariicoccus</taxon>
    </lineage>
</organism>
<dbReference type="Pfam" id="PF12833">
    <property type="entry name" value="HTH_18"/>
    <property type="match status" value="1"/>
</dbReference>
<dbReference type="PANTHER" id="PTHR43280:SF2">
    <property type="entry name" value="HTH-TYPE TRANSCRIPTIONAL REGULATOR EXSA"/>
    <property type="match status" value="1"/>
</dbReference>
<dbReference type="InterPro" id="IPR018062">
    <property type="entry name" value="HTH_AraC-typ_CS"/>
</dbReference>
<keyword evidence="3" id="KW-0804">Transcription</keyword>
<dbReference type="PRINTS" id="PR00032">
    <property type="entry name" value="HTHARAC"/>
</dbReference>
<dbReference type="Gene3D" id="1.10.10.60">
    <property type="entry name" value="Homeodomain-like"/>
    <property type="match status" value="2"/>
</dbReference>
<feature type="domain" description="HTH araC/xylS-type" evidence="4">
    <location>
        <begin position="11"/>
        <end position="88"/>
    </location>
</feature>
<reference evidence="5 6" key="1">
    <citation type="journal article" date="2018" name="Nat. Biotechnol.">
        <title>A standardized bacterial taxonomy based on genome phylogeny substantially revises the tree of life.</title>
        <authorList>
            <person name="Parks D.H."/>
            <person name="Chuvochina M."/>
            <person name="Waite D.W."/>
            <person name="Rinke C."/>
            <person name="Skarshewski A."/>
            <person name="Chaumeil P.A."/>
            <person name="Hugenholtz P."/>
        </authorList>
    </citation>
    <scope>NUCLEOTIDE SEQUENCE [LARGE SCALE GENOMIC DNA]</scope>
    <source>
        <strain evidence="5">UBA11306</strain>
    </source>
</reference>
<dbReference type="PROSITE" id="PS01124">
    <property type="entry name" value="HTH_ARAC_FAMILY_2"/>
    <property type="match status" value="1"/>
</dbReference>
<accession>A0A3D4S3S7</accession>
<dbReference type="SUPFAM" id="SSF46689">
    <property type="entry name" value="Homeodomain-like"/>
    <property type="match status" value="1"/>
</dbReference>
<dbReference type="AlphaFoldDB" id="A0A3D4S3S7"/>
<sequence length="95" mass="11002">MSWNHPRVCGKDFHVSESYISRIIKERIGITFKNYLNNLKIEEAKKLLVASSCQINQVAETLGFQNANSFIRVFKKSEGITPGHYQKNYQESQLH</sequence>
<dbReference type="InterPro" id="IPR018060">
    <property type="entry name" value="HTH_AraC"/>
</dbReference>